<organism evidence="5 6">
    <name type="scientific">Helicocarpus griseus UAMH5409</name>
    <dbReference type="NCBI Taxonomy" id="1447875"/>
    <lineage>
        <taxon>Eukaryota</taxon>
        <taxon>Fungi</taxon>
        <taxon>Dikarya</taxon>
        <taxon>Ascomycota</taxon>
        <taxon>Pezizomycotina</taxon>
        <taxon>Eurotiomycetes</taxon>
        <taxon>Eurotiomycetidae</taxon>
        <taxon>Onygenales</taxon>
        <taxon>Ajellomycetaceae</taxon>
        <taxon>Helicocarpus</taxon>
    </lineage>
</organism>
<reference evidence="5 6" key="1">
    <citation type="submission" date="2017-10" db="EMBL/GenBank/DDBJ databases">
        <title>Comparative genomics in systemic dimorphic fungi from Ajellomycetaceae.</title>
        <authorList>
            <person name="Munoz J.F."/>
            <person name="Mcewen J.G."/>
            <person name="Clay O.K."/>
            <person name="Cuomo C.A."/>
        </authorList>
    </citation>
    <scope>NUCLEOTIDE SEQUENCE [LARGE SCALE GENOMIC DNA]</scope>
    <source>
        <strain evidence="5 6">UAMH5409</strain>
    </source>
</reference>
<dbReference type="InterPro" id="IPR011010">
    <property type="entry name" value="DNA_brk_join_enz"/>
</dbReference>
<dbReference type="AlphaFoldDB" id="A0A2B7Y7L9"/>
<dbReference type="SUPFAM" id="SSF56349">
    <property type="entry name" value="DNA breaking-rejoining enzymes"/>
    <property type="match status" value="1"/>
</dbReference>
<dbReference type="GO" id="GO:0006310">
    <property type="term" value="P:DNA recombination"/>
    <property type="evidence" value="ECO:0007669"/>
    <property type="project" value="UniProtKB-KW"/>
</dbReference>
<keyword evidence="2" id="KW-0175">Coiled coil</keyword>
<feature type="region of interest" description="Disordered" evidence="3">
    <location>
        <begin position="1"/>
        <end position="22"/>
    </location>
</feature>
<accession>A0A2B7Y7L9</accession>
<dbReference type="STRING" id="1447875.A0A2B7Y7L9"/>
<dbReference type="OrthoDB" id="4201960at2759"/>
<sequence length="871" mass="99888">MGKRITREMREQRAREANFDPDKSKLSGERVLRGLEPCVERGYNDMWEIWEEYCETSQNCDIFDEQTKKHFIIFLAKITKGMQSLKDPRPKPSSIWQRWKRFTANWARKKGEQLPHDVTNSGTMFIRQELHKHVPLNLKPHERHYLTEIHFKNLLQQLWWNDWYLFPYPIYRVYLSATLKLCMYSSGRVGEYVESTARLGSGRGLHVPQDLTILVICNRKNQPEVIIRPTRDAKGMSEKKNKHPQHPMAEDIESLPLYLNPVLEPLAICLARGLFRDFKTADEIFALEPPPGEYYELVLGTPSIPLYGSQLPGEYFPGTPFFEVMSDKGPTGRILNASWLDDGLAKLGRRGGYDNRISFHDIRAEALVRADENGYSKDELMKFAGHGDPRMFFESYMPATSSVGGVENILGLARRRDISMHFRGLSLRRHPRLWQALPAKVRQELEDSPECAKLNDQIGELTARIQAASTDDMRQKLQDQRQNLYKQKHQLLAIKLDTWQLRLPKERKPGTTEHEDNTPLYHWTWFERVAHLMPERKRLSRLLPLSVPLRSPEGRQALEDMIAICRQKNPVSDHPNLKPVNGCCPAHGCSMEVESLPAKKRWKHIYRCLKRSLQKQHGFASLCFICCSWFMQEAEFAQHCQYHLDRPETIPIQYGYLEVRGMIASPGYCPQRLGDASKSATERLKAFLDPQSLKKDMDKYYEVLEDDKPMECGSLHCDVLFNSVLELQYHYQDVHCIPVPRKRSNVKPGEKSGAAGSPQDGDNTSSGLEFHITTAGSFKRKRTETSDSEIIDLPVKRHNYGSACRGPSNKLFSPNQTSSDGSRDRTREDSSSGSCDNDDNKNNSLGVTEAGGLASVSLSHIDPRLFEPGTW</sequence>
<dbReference type="InterPro" id="IPR013087">
    <property type="entry name" value="Znf_C2H2_type"/>
</dbReference>
<feature type="compositionally biased region" description="Basic and acidic residues" evidence="3">
    <location>
        <begin position="821"/>
        <end position="830"/>
    </location>
</feature>
<evidence type="ECO:0000313" key="5">
    <source>
        <dbReference type="EMBL" id="PGH17051.1"/>
    </source>
</evidence>
<evidence type="ECO:0000256" key="1">
    <source>
        <dbReference type="ARBA" id="ARBA00023172"/>
    </source>
</evidence>
<dbReference type="EMBL" id="PDNB01000013">
    <property type="protein sequence ID" value="PGH17051.1"/>
    <property type="molecule type" value="Genomic_DNA"/>
</dbReference>
<evidence type="ECO:0000256" key="2">
    <source>
        <dbReference type="SAM" id="Coils"/>
    </source>
</evidence>
<dbReference type="GO" id="GO:0015074">
    <property type="term" value="P:DNA integration"/>
    <property type="evidence" value="ECO:0007669"/>
    <property type="project" value="InterPro"/>
</dbReference>
<evidence type="ECO:0000313" key="6">
    <source>
        <dbReference type="Proteomes" id="UP000223968"/>
    </source>
</evidence>
<protein>
    <recommendedName>
        <fullName evidence="4">C2H2-type domain-containing protein</fullName>
    </recommendedName>
</protein>
<proteinExistence type="predicted"/>
<comment type="caution">
    <text evidence="5">The sequence shown here is derived from an EMBL/GenBank/DDBJ whole genome shotgun (WGS) entry which is preliminary data.</text>
</comment>
<keyword evidence="6" id="KW-1185">Reference proteome</keyword>
<dbReference type="GO" id="GO:0003677">
    <property type="term" value="F:DNA binding"/>
    <property type="evidence" value="ECO:0007669"/>
    <property type="project" value="InterPro"/>
</dbReference>
<feature type="region of interest" description="Disordered" evidence="3">
    <location>
        <begin position="804"/>
        <end position="847"/>
    </location>
</feature>
<evidence type="ECO:0000259" key="4">
    <source>
        <dbReference type="PROSITE" id="PS00028"/>
    </source>
</evidence>
<feature type="coiled-coil region" evidence="2">
    <location>
        <begin position="451"/>
        <end position="494"/>
    </location>
</feature>
<dbReference type="InterPro" id="IPR013762">
    <property type="entry name" value="Integrase-like_cat_sf"/>
</dbReference>
<dbReference type="Proteomes" id="UP000223968">
    <property type="component" value="Unassembled WGS sequence"/>
</dbReference>
<feature type="compositionally biased region" description="Polar residues" evidence="3">
    <location>
        <begin position="810"/>
        <end position="820"/>
    </location>
</feature>
<feature type="region of interest" description="Disordered" evidence="3">
    <location>
        <begin position="741"/>
        <end position="790"/>
    </location>
</feature>
<dbReference type="PROSITE" id="PS00028">
    <property type="entry name" value="ZINC_FINGER_C2H2_1"/>
    <property type="match status" value="1"/>
</dbReference>
<feature type="domain" description="C2H2-type" evidence="4">
    <location>
        <begin position="712"/>
        <end position="735"/>
    </location>
</feature>
<keyword evidence="1" id="KW-0233">DNA recombination</keyword>
<name>A0A2B7Y7L9_9EURO</name>
<gene>
    <name evidence="5" type="ORF">AJ79_01435</name>
</gene>
<dbReference type="PANTHER" id="PTHR37535:SF3">
    <property type="entry name" value="FLUG DOMAIN-CONTAINING PROTEIN"/>
    <property type="match status" value="1"/>
</dbReference>
<evidence type="ECO:0000256" key="3">
    <source>
        <dbReference type="SAM" id="MobiDB-lite"/>
    </source>
</evidence>
<dbReference type="Gene3D" id="1.10.443.10">
    <property type="entry name" value="Intergrase catalytic core"/>
    <property type="match status" value="1"/>
</dbReference>
<dbReference type="PANTHER" id="PTHR37535">
    <property type="entry name" value="FLUG DOMAIN PROTEIN"/>
    <property type="match status" value="1"/>
</dbReference>